<dbReference type="RefSeq" id="WP_130280342.1">
    <property type="nucleotide sequence ID" value="NZ_SGXT01000011.1"/>
</dbReference>
<keyword evidence="1" id="KW-0472">Membrane</keyword>
<dbReference type="AlphaFoldDB" id="A0A4Q7TSQ6"/>
<keyword evidence="3" id="KW-1185">Reference proteome</keyword>
<keyword evidence="1" id="KW-1133">Transmembrane helix</keyword>
<sequence>MDAPGSYDTELAVASIPPFFDSTLMAWVAIVIIAGPIGALSWFVWGKPAVRRYGVSGEKGLVTDDDYP</sequence>
<proteinExistence type="predicted"/>
<reference evidence="2 3" key="1">
    <citation type="journal article" date="2015" name="Stand. Genomic Sci.">
        <title>Genomic Encyclopedia of Bacterial and Archaeal Type Strains, Phase III: the genomes of soil and plant-associated and newly described type strains.</title>
        <authorList>
            <person name="Whitman W.B."/>
            <person name="Woyke T."/>
            <person name="Klenk H.P."/>
            <person name="Zhou Y."/>
            <person name="Lilburn T.G."/>
            <person name="Beck B.J."/>
            <person name="De Vos P."/>
            <person name="Vandamme P."/>
            <person name="Eisen J.A."/>
            <person name="Garrity G."/>
            <person name="Hugenholtz P."/>
            <person name="Kyrpides N.C."/>
        </authorList>
    </citation>
    <scope>NUCLEOTIDE SEQUENCE [LARGE SCALE GENOMIC DNA]</scope>
    <source>
        <strain evidence="2 3">AC4r</strain>
    </source>
</reference>
<name>A0A4Q7TSQ6_9MICO</name>
<organism evidence="2 3">
    <name type="scientific">Microcella alkaliphila</name>
    <dbReference type="NCBI Taxonomy" id="279828"/>
    <lineage>
        <taxon>Bacteria</taxon>
        <taxon>Bacillati</taxon>
        <taxon>Actinomycetota</taxon>
        <taxon>Actinomycetes</taxon>
        <taxon>Micrococcales</taxon>
        <taxon>Microbacteriaceae</taxon>
        <taxon>Microcella</taxon>
    </lineage>
</organism>
<comment type="caution">
    <text evidence="2">The sequence shown here is derived from an EMBL/GenBank/DDBJ whole genome shotgun (WGS) entry which is preliminary data.</text>
</comment>
<dbReference type="EMBL" id="SGXT01000011">
    <property type="protein sequence ID" value="RZT64056.1"/>
    <property type="molecule type" value="Genomic_DNA"/>
</dbReference>
<evidence type="ECO:0000313" key="3">
    <source>
        <dbReference type="Proteomes" id="UP000292408"/>
    </source>
</evidence>
<gene>
    <name evidence="2" type="ORF">EV140_0291</name>
</gene>
<dbReference type="Proteomes" id="UP000292408">
    <property type="component" value="Unassembled WGS sequence"/>
</dbReference>
<evidence type="ECO:0000256" key="1">
    <source>
        <dbReference type="SAM" id="Phobius"/>
    </source>
</evidence>
<evidence type="ECO:0000313" key="2">
    <source>
        <dbReference type="EMBL" id="RZT64056.1"/>
    </source>
</evidence>
<protein>
    <submittedName>
        <fullName evidence="2">Uncharacterized protein</fullName>
    </submittedName>
</protein>
<feature type="transmembrane region" description="Helical" evidence="1">
    <location>
        <begin position="24"/>
        <end position="45"/>
    </location>
</feature>
<accession>A0A4Q7TSQ6</accession>
<keyword evidence="1" id="KW-0812">Transmembrane</keyword>